<dbReference type="GO" id="GO:0012505">
    <property type="term" value="C:endomembrane system"/>
    <property type="evidence" value="ECO:0007669"/>
    <property type="project" value="UniProtKB-SubCell"/>
</dbReference>
<dbReference type="EMBL" id="CP070872">
    <property type="protein sequence ID" value="QSE76145.1"/>
    <property type="molecule type" value="Genomic_DNA"/>
</dbReference>
<feature type="transmembrane region" description="Helical" evidence="5">
    <location>
        <begin position="146"/>
        <end position="168"/>
    </location>
</feature>
<dbReference type="InterPro" id="IPR008217">
    <property type="entry name" value="Ccc1_fam"/>
</dbReference>
<evidence type="ECO:0000313" key="6">
    <source>
        <dbReference type="EMBL" id="QSE76145.1"/>
    </source>
</evidence>
<dbReference type="CDD" id="cd02432">
    <property type="entry name" value="Nodulin-21_like_1"/>
    <property type="match status" value="1"/>
</dbReference>
<gene>
    <name evidence="6" type="ORF">JW886_06655</name>
</gene>
<feature type="transmembrane region" description="Helical" evidence="5">
    <location>
        <begin position="174"/>
        <end position="191"/>
    </location>
</feature>
<evidence type="ECO:0000313" key="7">
    <source>
        <dbReference type="Proteomes" id="UP000663608"/>
    </source>
</evidence>
<proteinExistence type="predicted"/>
<dbReference type="GO" id="GO:0030026">
    <property type="term" value="P:intracellular manganese ion homeostasis"/>
    <property type="evidence" value="ECO:0007669"/>
    <property type="project" value="InterPro"/>
</dbReference>
<organism evidence="6 7">
    <name type="scientific">Lactococcus taiwanensis</name>
    <dbReference type="NCBI Taxonomy" id="1151742"/>
    <lineage>
        <taxon>Bacteria</taxon>
        <taxon>Bacillati</taxon>
        <taxon>Bacillota</taxon>
        <taxon>Bacilli</taxon>
        <taxon>Lactobacillales</taxon>
        <taxon>Streptococcaceae</taxon>
        <taxon>Lactococcus</taxon>
    </lineage>
</organism>
<keyword evidence="4 5" id="KW-0472">Membrane</keyword>
<dbReference type="GO" id="GO:0005384">
    <property type="term" value="F:manganese ion transmembrane transporter activity"/>
    <property type="evidence" value="ECO:0007669"/>
    <property type="project" value="InterPro"/>
</dbReference>
<accession>A0AA45KF03</accession>
<keyword evidence="2 5" id="KW-0812">Transmembrane</keyword>
<dbReference type="RefSeq" id="WP_075525526.1">
    <property type="nucleotide sequence ID" value="NZ_CP070872.1"/>
</dbReference>
<dbReference type="KEGG" id="lti:JW886_06655"/>
<protein>
    <submittedName>
        <fullName evidence="6">VIT family protein</fullName>
    </submittedName>
</protein>
<dbReference type="Proteomes" id="UP000663608">
    <property type="component" value="Chromosome"/>
</dbReference>
<dbReference type="AlphaFoldDB" id="A0AA45KF03"/>
<sequence>MKKQGMTIDEKLNSVRAGVLGSNDGILTVVGVLFSVSAASGSHFALLIACLANLISGAFSMASGEYASVSAQSDSEKVVVAQEKRLLKKNFNKEKEVVKDFYIEKGISPETSSKIANELLELRPLETVLAVKYDITLGHYMNPWQAAWSSLFSFTIGGLFPFATLLLVKGIWQFPATILATVLAMALTGMISAKLSDGLLIKAIIRNIIIGLITIFFHYFIGRIFG</sequence>
<feature type="transmembrane region" description="Helical" evidence="5">
    <location>
        <begin position="26"/>
        <end position="55"/>
    </location>
</feature>
<comment type="subcellular location">
    <subcellularLocation>
        <location evidence="1">Endomembrane system</location>
        <topology evidence="1">Multi-pass membrane protein</topology>
    </subcellularLocation>
</comment>
<name>A0AA45KF03_9LACT</name>
<evidence type="ECO:0000256" key="4">
    <source>
        <dbReference type="ARBA" id="ARBA00023136"/>
    </source>
</evidence>
<keyword evidence="3 5" id="KW-1133">Transmembrane helix</keyword>
<evidence type="ECO:0000256" key="2">
    <source>
        <dbReference type="ARBA" id="ARBA00022692"/>
    </source>
</evidence>
<evidence type="ECO:0000256" key="5">
    <source>
        <dbReference type="SAM" id="Phobius"/>
    </source>
</evidence>
<evidence type="ECO:0000256" key="1">
    <source>
        <dbReference type="ARBA" id="ARBA00004127"/>
    </source>
</evidence>
<evidence type="ECO:0000256" key="3">
    <source>
        <dbReference type="ARBA" id="ARBA00022989"/>
    </source>
</evidence>
<feature type="transmembrane region" description="Helical" evidence="5">
    <location>
        <begin position="203"/>
        <end position="221"/>
    </location>
</feature>
<dbReference type="PANTHER" id="PTHR31851">
    <property type="entry name" value="FE(2+)/MN(2+) TRANSPORTER PCL1"/>
    <property type="match status" value="1"/>
</dbReference>
<dbReference type="Pfam" id="PF01988">
    <property type="entry name" value="VIT1"/>
    <property type="match status" value="1"/>
</dbReference>
<reference evidence="6 7" key="1">
    <citation type="submission" date="2021-02" db="EMBL/GenBank/DDBJ databases">
        <title>Complete genome sequence of Lactococcus lactis strain K_LL004.</title>
        <authorList>
            <person name="Kim H.B."/>
        </authorList>
    </citation>
    <scope>NUCLEOTIDE SEQUENCE [LARGE SCALE GENOMIC DNA]</scope>
    <source>
        <strain evidence="6 7">K_LL004</strain>
    </source>
</reference>
<keyword evidence="7" id="KW-1185">Reference proteome</keyword>